<dbReference type="GO" id="GO:0016787">
    <property type="term" value="F:hydrolase activity"/>
    <property type="evidence" value="ECO:0007669"/>
    <property type="project" value="UniProtKB-KW"/>
</dbReference>
<proteinExistence type="predicted"/>
<protein>
    <recommendedName>
        <fullName evidence="5">Acid sphingomyelinase-like phosphodiesterase</fullName>
    </recommendedName>
</protein>
<dbReference type="PATRIC" id="fig|448.7.peg.2342"/>
<dbReference type="STRING" id="448.Lery_2230"/>
<evidence type="ECO:0000313" key="3">
    <source>
        <dbReference type="EMBL" id="KTC94063.1"/>
    </source>
</evidence>
<dbReference type="InterPro" id="IPR029052">
    <property type="entry name" value="Metallo-depent_PP-like"/>
</dbReference>
<dbReference type="PANTHER" id="PTHR10340:SF57">
    <property type="entry name" value="METALLOPHOS DOMAIN-CONTAINING PROTEIN"/>
    <property type="match status" value="1"/>
</dbReference>
<organism evidence="3 4">
    <name type="scientific">Legionella erythra</name>
    <dbReference type="NCBI Taxonomy" id="448"/>
    <lineage>
        <taxon>Bacteria</taxon>
        <taxon>Pseudomonadati</taxon>
        <taxon>Pseudomonadota</taxon>
        <taxon>Gammaproteobacteria</taxon>
        <taxon>Legionellales</taxon>
        <taxon>Legionellaceae</taxon>
        <taxon>Legionella</taxon>
    </lineage>
</organism>
<keyword evidence="4" id="KW-1185">Reference proteome</keyword>
<evidence type="ECO:0008006" key="5">
    <source>
        <dbReference type="Google" id="ProtNLM"/>
    </source>
</evidence>
<evidence type="ECO:0000256" key="2">
    <source>
        <dbReference type="ARBA" id="ARBA00023180"/>
    </source>
</evidence>
<dbReference type="PANTHER" id="PTHR10340">
    <property type="entry name" value="SPHINGOMYELIN PHOSPHODIESTERASE"/>
    <property type="match status" value="1"/>
</dbReference>
<dbReference type="SUPFAM" id="SSF56300">
    <property type="entry name" value="Metallo-dependent phosphatases"/>
    <property type="match status" value="1"/>
</dbReference>
<keyword evidence="1" id="KW-0378">Hydrolase</keyword>
<keyword evidence="2" id="KW-0325">Glycoprotein</keyword>
<dbReference type="Proteomes" id="UP000054773">
    <property type="component" value="Unassembled WGS sequence"/>
</dbReference>
<accession>A0A0W0TEP8</accession>
<reference evidence="3 4" key="1">
    <citation type="submission" date="2015-11" db="EMBL/GenBank/DDBJ databases">
        <title>Genomic analysis of 38 Legionella species identifies large and diverse effector repertoires.</title>
        <authorList>
            <person name="Burstein D."/>
            <person name="Amaro F."/>
            <person name="Zusman T."/>
            <person name="Lifshitz Z."/>
            <person name="Cohen O."/>
            <person name="Gilbert J.A."/>
            <person name="Pupko T."/>
            <person name="Shuman H.A."/>
            <person name="Segal G."/>
        </authorList>
    </citation>
    <scope>NUCLEOTIDE SEQUENCE [LARGE SCALE GENOMIC DNA]</scope>
    <source>
        <strain evidence="3 4">SE-32A-C8</strain>
    </source>
</reference>
<dbReference type="OrthoDB" id="106957at2"/>
<evidence type="ECO:0000313" key="4">
    <source>
        <dbReference type="Proteomes" id="UP000054773"/>
    </source>
</evidence>
<sequence length="223" mass="24454">MGDHLKLLSLNSVLFVSRPGFSPSRDGDAAELAWLADQIKTAQANHDNVILAMHVPPQQWEANYLNSFKTILKSYPQVVVGMLAAHTHFDEIHAFKLTSAGKTVIIPVVYSAGLGTDHGNASSFKTMTFSRASKTGPWFIKDYVTFNFTGKNAGSSTMNKYYDFDQTFCAHGSSKSVAQCLQSHIQGNKFDSKASSLLSQHYTAGNPNNPQSINPSSRWVVSF</sequence>
<name>A0A0W0TEP8_LEGER</name>
<gene>
    <name evidence="3" type="ORF">Lery_2230</name>
</gene>
<dbReference type="RefSeq" id="WP_131751161.1">
    <property type="nucleotide sequence ID" value="NZ_CAAAHY010000030.1"/>
</dbReference>
<evidence type="ECO:0000256" key="1">
    <source>
        <dbReference type="ARBA" id="ARBA00022801"/>
    </source>
</evidence>
<dbReference type="AlphaFoldDB" id="A0A0W0TEP8"/>
<dbReference type="EMBL" id="LNYA01000034">
    <property type="protein sequence ID" value="KTC94063.1"/>
    <property type="molecule type" value="Genomic_DNA"/>
</dbReference>
<dbReference type="Gene3D" id="3.60.21.10">
    <property type="match status" value="1"/>
</dbReference>
<comment type="caution">
    <text evidence="3">The sequence shown here is derived from an EMBL/GenBank/DDBJ whole genome shotgun (WGS) entry which is preliminary data.</text>
</comment>